<dbReference type="GO" id="GO:0005975">
    <property type="term" value="P:carbohydrate metabolic process"/>
    <property type="evidence" value="ECO:0007669"/>
    <property type="project" value="InterPro"/>
</dbReference>
<proteinExistence type="predicted"/>
<feature type="region of interest" description="Disordered" evidence="1">
    <location>
        <begin position="258"/>
        <end position="314"/>
    </location>
</feature>
<protein>
    <submittedName>
        <fullName evidence="5">Alpha-1,2-mannosidase</fullName>
    </submittedName>
</protein>
<dbReference type="Proteomes" id="UP001206128">
    <property type="component" value="Unassembled WGS sequence"/>
</dbReference>
<feature type="signal peptide" evidence="2">
    <location>
        <begin position="1"/>
        <end position="34"/>
    </location>
</feature>
<evidence type="ECO:0000259" key="4">
    <source>
        <dbReference type="Pfam" id="PF17678"/>
    </source>
</evidence>
<dbReference type="InterPro" id="IPR008928">
    <property type="entry name" value="6-hairpin_glycosidase_sf"/>
</dbReference>
<gene>
    <name evidence="5" type="ORF">LX83_003861</name>
</gene>
<evidence type="ECO:0000313" key="5">
    <source>
        <dbReference type="EMBL" id="MCP2166989.1"/>
    </source>
</evidence>
<dbReference type="GO" id="GO:0000224">
    <property type="term" value="F:peptide-N4-(N-acetyl-beta-glucosaminyl)asparagine amidase activity"/>
    <property type="evidence" value="ECO:0007669"/>
    <property type="project" value="TreeGrafter"/>
</dbReference>
<keyword evidence="6" id="KW-1185">Reference proteome</keyword>
<accession>A0AAE3GGL9</accession>
<reference evidence="5" key="1">
    <citation type="submission" date="2022-06" db="EMBL/GenBank/DDBJ databases">
        <title>Genomic Encyclopedia of Archaeal and Bacterial Type Strains, Phase II (KMG-II): from individual species to whole genera.</title>
        <authorList>
            <person name="Goeker M."/>
        </authorList>
    </citation>
    <scope>NUCLEOTIDE SEQUENCE</scope>
    <source>
        <strain evidence="5">DSM 43935</strain>
    </source>
</reference>
<dbReference type="Gene3D" id="3.30.2080.10">
    <property type="entry name" value="GH92 mannosidase domain"/>
    <property type="match status" value="1"/>
</dbReference>
<dbReference type="Gene3D" id="2.70.98.10">
    <property type="match status" value="1"/>
</dbReference>
<dbReference type="PANTHER" id="PTHR12143">
    <property type="entry name" value="PEPTIDE N-GLYCANASE PNGASE -RELATED"/>
    <property type="match status" value="1"/>
</dbReference>
<name>A0AAE3GGL9_9PSEU</name>
<evidence type="ECO:0000259" key="3">
    <source>
        <dbReference type="Pfam" id="PF07971"/>
    </source>
</evidence>
<sequence>MSDRASRPASRPRPVGAVLAVTASAALVVGLAQAALADPGPESGAAVAQQPTEDLVRWVNPHVGTKPGGQDHGTGGGAGNTFPGAVVPFGLMQWSPDTAVNQPGGYFYDDNRITGFSLTHLSGAGCTTYQDIPFMPVVGEVTTSPATDPDRYTATFSHDNETVTAGYYGVRLDSGAQVELTATQRTGTGRITYPALEPATLLVNTSGSIAGTDDAEVTIGASSISGWATSGRFCGADHRYRVYFHAEFDQPFAEVGTWKDGAVTPGRTSERGGSPPRVDLSAANAPKNGTDQPRPSQRQDTTVSGPGTGAYVTFDTSGQRTVTVRVGLSFVSVDGARANLAAENPRPEFDRTRQAASDAWNDRLNQIRVSGGTDEQRTTFYTALYHSLVQPNVFSDVDGRYPGFDGRVHAVERGHAAYTNFSGWDVYRSEVQLLALLAPQETSDIARSMIAYAEQGGSWDRWTVANTYTGVMNGDPYHIIVSSAYAFGARDFDAGRALLLMLRGATQPTQGYQERPGLADYQKLGYVAGAAADTLEYTSADFAIAQLARRLGDSATWQEFMRRAQFWQNLYNPATGYLQPRNRDGSFAEPFDPANPSGYVEGNGAQYTWMVPYNTAGLVSAFGGAAAVTERLDTFFTELNAGPHEPYAFLGNEPTLQTPWIYNYTGRPDRTQDITRRSLTELFGPDADGLVGNDDLGQMSSWYVWAAMGMYPYLPGRAELVLNSPLFEKITVQRPGAAPIVISAPGASAATRYVTGLKVNGQPSTRTWLPESFATRGGTVEFTLAERAGATWGTAPSDAPPSFRDGEALTQIGFAQPSRLVIPSGGSASATVGAQDVSGQAATVTWSAAAPPGLTVTPSSGRFTVPAQGRASVPVTVAVAGDAAQTSHRVPITLSTGGRTLAPTTLVVLVAEPGSLRAAFDNVGVSDDTDPALADYDGGGWSMSGQALAKAGVVPGQPVTVDGLAHQWPSVPGGDPDNVVARGQRVSVAAPAGATRLALLGSATNGKASGTLTITYTDGTTQTAEVGFSDWTLGGGGGAVQFDNRIAARTAYRNQANGSPQQVSTYVFATAPISLAPGKQVASVTLPASVTGGALHVFAITAA</sequence>
<organism evidence="5 6">
    <name type="scientific">Goodfellowiella coeruleoviolacea</name>
    <dbReference type="NCBI Taxonomy" id="334858"/>
    <lineage>
        <taxon>Bacteria</taxon>
        <taxon>Bacillati</taxon>
        <taxon>Actinomycetota</taxon>
        <taxon>Actinomycetes</taxon>
        <taxon>Pseudonocardiales</taxon>
        <taxon>Pseudonocardiaceae</taxon>
        <taxon>Goodfellowiella</taxon>
    </lineage>
</organism>
<dbReference type="InterPro" id="IPR041371">
    <property type="entry name" value="GH92_N"/>
</dbReference>
<dbReference type="Gene3D" id="1.20.1050.60">
    <property type="entry name" value="alpha-1,2-mannosidase"/>
    <property type="match status" value="1"/>
</dbReference>
<dbReference type="AlphaFoldDB" id="A0AAE3GGL9"/>
<dbReference type="NCBIfam" id="TIGR01180">
    <property type="entry name" value="aman2_put"/>
    <property type="match status" value="1"/>
</dbReference>
<dbReference type="GO" id="GO:0006516">
    <property type="term" value="P:glycoprotein catabolic process"/>
    <property type="evidence" value="ECO:0007669"/>
    <property type="project" value="TreeGrafter"/>
</dbReference>
<dbReference type="Gene3D" id="1.20.1610.10">
    <property type="entry name" value="alpha-1,2-mannosidases domains"/>
    <property type="match status" value="1"/>
</dbReference>
<keyword evidence="2" id="KW-0732">Signal</keyword>
<evidence type="ECO:0000256" key="1">
    <source>
        <dbReference type="SAM" id="MobiDB-lite"/>
    </source>
</evidence>
<dbReference type="InterPro" id="IPR014718">
    <property type="entry name" value="GH-type_carb-bd"/>
</dbReference>
<feature type="domain" description="Glycosyl hydrolase family 92 N-terminal" evidence="4">
    <location>
        <begin position="58"/>
        <end position="329"/>
    </location>
</feature>
<evidence type="ECO:0000256" key="2">
    <source>
        <dbReference type="SAM" id="SignalP"/>
    </source>
</evidence>
<feature type="domain" description="Glycosyl hydrolase family 92" evidence="3">
    <location>
        <begin position="335"/>
        <end position="785"/>
    </location>
</feature>
<evidence type="ECO:0000313" key="6">
    <source>
        <dbReference type="Proteomes" id="UP001206128"/>
    </source>
</evidence>
<dbReference type="Pfam" id="PF17678">
    <property type="entry name" value="Glyco_hydro_92N"/>
    <property type="match status" value="1"/>
</dbReference>
<feature type="chain" id="PRO_5042291200" evidence="2">
    <location>
        <begin position="35"/>
        <end position="1103"/>
    </location>
</feature>
<dbReference type="InterPro" id="IPR050883">
    <property type="entry name" value="PNGase"/>
</dbReference>
<comment type="caution">
    <text evidence="5">The sequence shown here is derived from an EMBL/GenBank/DDBJ whole genome shotgun (WGS) entry which is preliminary data.</text>
</comment>
<dbReference type="GO" id="GO:0030246">
    <property type="term" value="F:carbohydrate binding"/>
    <property type="evidence" value="ECO:0007669"/>
    <property type="project" value="InterPro"/>
</dbReference>
<dbReference type="GO" id="GO:0005829">
    <property type="term" value="C:cytosol"/>
    <property type="evidence" value="ECO:0007669"/>
    <property type="project" value="TreeGrafter"/>
</dbReference>
<feature type="compositionally biased region" description="Polar residues" evidence="1">
    <location>
        <begin position="287"/>
        <end position="305"/>
    </location>
</feature>
<dbReference type="InterPro" id="IPR005887">
    <property type="entry name" value="GH92_a_mannosidase_put"/>
</dbReference>
<dbReference type="InterPro" id="IPR012939">
    <property type="entry name" value="Glyco_hydro_92"/>
</dbReference>
<dbReference type="PANTHER" id="PTHR12143:SF39">
    <property type="entry name" value="SECRETED PROTEIN"/>
    <property type="match status" value="1"/>
</dbReference>
<dbReference type="Pfam" id="PF07971">
    <property type="entry name" value="Glyco_hydro_92"/>
    <property type="match status" value="1"/>
</dbReference>
<dbReference type="EMBL" id="JAMTCK010000008">
    <property type="protein sequence ID" value="MCP2166989.1"/>
    <property type="molecule type" value="Genomic_DNA"/>
</dbReference>
<dbReference type="SUPFAM" id="SSF48208">
    <property type="entry name" value="Six-hairpin glycosidases"/>
    <property type="match status" value="1"/>
</dbReference>